<dbReference type="Pfam" id="PF00795">
    <property type="entry name" value="CN_hydrolase"/>
    <property type="match status" value="1"/>
</dbReference>
<name>A0AAV5A8I3_9AGAM</name>
<keyword evidence="6" id="KW-1185">Reference proteome</keyword>
<evidence type="ECO:0000256" key="2">
    <source>
        <dbReference type="ARBA" id="ARBA00009947"/>
    </source>
</evidence>
<evidence type="ECO:0000313" key="6">
    <source>
        <dbReference type="Proteomes" id="UP001050691"/>
    </source>
</evidence>
<dbReference type="GO" id="GO:0003824">
    <property type="term" value="F:catalytic activity"/>
    <property type="evidence" value="ECO:0007669"/>
    <property type="project" value="InterPro"/>
</dbReference>
<dbReference type="InterPro" id="IPR002164">
    <property type="entry name" value="NAP_family"/>
</dbReference>
<dbReference type="AlphaFoldDB" id="A0AAV5A8I3"/>
<dbReference type="GO" id="GO:0006334">
    <property type="term" value="P:nucleosome assembly"/>
    <property type="evidence" value="ECO:0007669"/>
    <property type="project" value="InterPro"/>
</dbReference>
<reference evidence="5" key="1">
    <citation type="submission" date="2021-10" db="EMBL/GenBank/DDBJ databases">
        <title>De novo Genome Assembly of Clathrus columnatus (Basidiomycota, Fungi) Using Illumina and Nanopore Sequence Data.</title>
        <authorList>
            <person name="Ogiso-Tanaka E."/>
            <person name="Itagaki H."/>
            <person name="Hosoya T."/>
            <person name="Hosaka K."/>
        </authorList>
    </citation>
    <scope>NUCLEOTIDE SEQUENCE</scope>
    <source>
        <strain evidence="5">MO-923</strain>
    </source>
</reference>
<dbReference type="PANTHER" id="PTHR46044:SF1">
    <property type="entry name" value="CN HYDROLASE DOMAIN-CONTAINING PROTEIN"/>
    <property type="match status" value="1"/>
</dbReference>
<feature type="region of interest" description="Disordered" evidence="3">
    <location>
        <begin position="274"/>
        <end position="304"/>
    </location>
</feature>
<dbReference type="SUPFAM" id="SSF143113">
    <property type="entry name" value="NAP-like"/>
    <property type="match status" value="1"/>
</dbReference>
<proteinExistence type="inferred from homology"/>
<dbReference type="InterPro" id="IPR036526">
    <property type="entry name" value="C-N_Hydrolase_sf"/>
</dbReference>
<dbReference type="EMBL" id="BPWL01000004">
    <property type="protein sequence ID" value="GJJ09503.1"/>
    <property type="molecule type" value="Genomic_DNA"/>
</dbReference>
<evidence type="ECO:0000313" key="5">
    <source>
        <dbReference type="EMBL" id="GJJ09503.1"/>
    </source>
</evidence>
<evidence type="ECO:0000259" key="4">
    <source>
        <dbReference type="PROSITE" id="PS50263"/>
    </source>
</evidence>
<dbReference type="GO" id="GO:0005634">
    <property type="term" value="C:nucleus"/>
    <property type="evidence" value="ECO:0007669"/>
    <property type="project" value="InterPro"/>
</dbReference>
<dbReference type="Gene3D" id="3.30.1120.90">
    <property type="entry name" value="Nucleosome assembly protein"/>
    <property type="match status" value="1"/>
</dbReference>
<dbReference type="PROSITE" id="PS50263">
    <property type="entry name" value="CN_HYDROLASE"/>
    <property type="match status" value="1"/>
</dbReference>
<dbReference type="SUPFAM" id="SSF56317">
    <property type="entry name" value="Carbon-nitrogen hydrolase"/>
    <property type="match status" value="1"/>
</dbReference>
<feature type="domain" description="CN hydrolase" evidence="4">
    <location>
        <begin position="1"/>
        <end position="74"/>
    </location>
</feature>
<dbReference type="InterPro" id="IPR003010">
    <property type="entry name" value="C-N_Hydrolase"/>
</dbReference>
<evidence type="ECO:0000256" key="1">
    <source>
        <dbReference type="ARBA" id="ARBA00008129"/>
    </source>
</evidence>
<comment type="similarity">
    <text evidence="1">Belongs to the carbon-nitrogen hydrolase superfamily. Nitrilase family.</text>
</comment>
<dbReference type="PANTHER" id="PTHR46044">
    <property type="entry name" value="NITRILASE"/>
    <property type="match status" value="1"/>
</dbReference>
<comment type="similarity">
    <text evidence="2">Belongs to the nucleosome assembly protein (NAP) family.</text>
</comment>
<accession>A0AAV5A8I3</accession>
<dbReference type="Pfam" id="PF00956">
    <property type="entry name" value="NAP"/>
    <property type="match status" value="1"/>
</dbReference>
<dbReference type="Gene3D" id="3.60.110.10">
    <property type="entry name" value="Carbon-nitrogen hydrolase"/>
    <property type="match status" value="1"/>
</dbReference>
<dbReference type="InterPro" id="IPR037231">
    <property type="entry name" value="NAP-like_sf"/>
</dbReference>
<comment type="caution">
    <text evidence="5">The sequence shown here is derived from an EMBL/GenBank/DDBJ whole genome shotgun (WGS) entry which is preliminary data.</text>
</comment>
<feature type="compositionally biased region" description="Acidic residues" evidence="3">
    <location>
        <begin position="274"/>
        <end position="292"/>
    </location>
</feature>
<dbReference type="Proteomes" id="UP001050691">
    <property type="component" value="Unassembled WGS sequence"/>
</dbReference>
<organism evidence="5 6">
    <name type="scientific">Clathrus columnatus</name>
    <dbReference type="NCBI Taxonomy" id="1419009"/>
    <lineage>
        <taxon>Eukaryota</taxon>
        <taxon>Fungi</taxon>
        <taxon>Dikarya</taxon>
        <taxon>Basidiomycota</taxon>
        <taxon>Agaricomycotina</taxon>
        <taxon>Agaricomycetes</taxon>
        <taxon>Phallomycetidae</taxon>
        <taxon>Phallales</taxon>
        <taxon>Clathraceae</taxon>
        <taxon>Clathrus</taxon>
    </lineage>
</organism>
<gene>
    <name evidence="5" type="ORF">Clacol_003726</name>
</gene>
<evidence type="ECO:0000256" key="3">
    <source>
        <dbReference type="SAM" id="MobiDB-lite"/>
    </source>
</evidence>
<sequence>MAHIAIEGRCFVLSACQYAQQKDFPADHAIASDAKRDPEGVMIGGGSVIYNPLGEPVIGPLVEGEGVLTASLDLDDIVRGKFDLDVVGHYARPDKRKQTEIMQPYFEKRRDVLKTIPYFWSRALRNMPGIAMQLQHEMDQDAMRYLEDIWIHFKPNPYFTDSVLKKEFKYLPPSVPDNTPDENGITSAMMEFDWEQHVAPQAIKINWKDDAKNLTKLYSRVPADEEDDETLPAEAGSFFNFFEYADDVMETGTNIINDLFPEALEWFRGVYGLDEDESSEEDEDDEDEDEIDLEKPRKKKQKTA</sequence>
<protein>
    <recommendedName>
        <fullName evidence="4">CN hydrolase domain-containing protein</fullName>
    </recommendedName>
</protein>
<dbReference type="InterPro" id="IPR044149">
    <property type="entry name" value="Nitrilases_CHs"/>
</dbReference>